<dbReference type="CDD" id="cd06579">
    <property type="entry name" value="TM_PBP1_transp_AraH_like"/>
    <property type="match status" value="1"/>
</dbReference>
<evidence type="ECO:0000256" key="6">
    <source>
        <dbReference type="SAM" id="Phobius"/>
    </source>
</evidence>
<dbReference type="RefSeq" id="WP_163736739.1">
    <property type="nucleotide sequence ID" value="NZ_JAAGOA010000006.1"/>
</dbReference>
<comment type="subcellular location">
    <subcellularLocation>
        <location evidence="1">Cell membrane</location>
        <topology evidence="1">Multi-pass membrane protein</topology>
    </subcellularLocation>
</comment>
<dbReference type="PANTHER" id="PTHR32196">
    <property type="entry name" value="ABC TRANSPORTER PERMEASE PROTEIN YPHD-RELATED-RELATED"/>
    <property type="match status" value="1"/>
</dbReference>
<keyword evidence="3 6" id="KW-0812">Transmembrane</keyword>
<dbReference type="GO" id="GO:0005886">
    <property type="term" value="C:plasma membrane"/>
    <property type="evidence" value="ECO:0007669"/>
    <property type="project" value="UniProtKB-SubCell"/>
</dbReference>
<evidence type="ECO:0000313" key="8">
    <source>
        <dbReference type="Proteomes" id="UP000475214"/>
    </source>
</evidence>
<dbReference type="AlphaFoldDB" id="A0A6L9S676"/>
<gene>
    <name evidence="7" type="ORF">G1H10_10795</name>
</gene>
<dbReference type="Proteomes" id="UP000475214">
    <property type="component" value="Unassembled WGS sequence"/>
</dbReference>
<feature type="transmembrane region" description="Helical" evidence="6">
    <location>
        <begin position="111"/>
        <end position="134"/>
    </location>
</feature>
<keyword evidence="5 6" id="KW-0472">Membrane</keyword>
<keyword evidence="2" id="KW-1003">Cell membrane</keyword>
<feature type="transmembrane region" description="Helical" evidence="6">
    <location>
        <begin position="29"/>
        <end position="50"/>
    </location>
</feature>
<feature type="transmembrane region" description="Helical" evidence="6">
    <location>
        <begin position="184"/>
        <end position="203"/>
    </location>
</feature>
<dbReference type="InterPro" id="IPR001851">
    <property type="entry name" value="ABC_transp_permease"/>
</dbReference>
<comment type="caution">
    <text evidence="7">The sequence shown here is derived from an EMBL/GenBank/DDBJ whole genome shotgun (WGS) entry which is preliminary data.</text>
</comment>
<evidence type="ECO:0000256" key="2">
    <source>
        <dbReference type="ARBA" id="ARBA00022475"/>
    </source>
</evidence>
<dbReference type="Pfam" id="PF02653">
    <property type="entry name" value="BPD_transp_2"/>
    <property type="match status" value="1"/>
</dbReference>
<proteinExistence type="predicted"/>
<evidence type="ECO:0000256" key="5">
    <source>
        <dbReference type="ARBA" id="ARBA00023136"/>
    </source>
</evidence>
<evidence type="ECO:0000256" key="4">
    <source>
        <dbReference type="ARBA" id="ARBA00022989"/>
    </source>
</evidence>
<protein>
    <submittedName>
        <fullName evidence="7">ABC transporter permease</fullName>
    </submittedName>
</protein>
<evidence type="ECO:0000256" key="3">
    <source>
        <dbReference type="ARBA" id="ARBA00022692"/>
    </source>
</evidence>
<keyword evidence="8" id="KW-1185">Reference proteome</keyword>
<accession>A0A6L9S676</accession>
<keyword evidence="4 6" id="KW-1133">Transmembrane helix</keyword>
<sequence length="339" mass="36098">MAKTGIPPREEVAAEAVPRITPRLFLRRHALTTGTIGIAVVMWTIFIVAAPDVFLNSRIYSAFGITTPLWGMMALALTFVVITREMDLSFVSVMALGMVGFVRVHEFTGSVLLAILACLLVGLACGLFNGFLVAVLGIPSLVITLGTMFFFRGIELALLDGTGVPLTDDAFGTLRDVLNGKTAGIPNEFVWMVIIGVLLWVVLNRTRYGAHLFVVGDNVDSARLMGIRVTRVKMTAFGTLGVVAAFSGMVASMQSSYLWPTLGDGSLLLPIAAVFLGGTSVFGGIGTIFGTFLGALMVGSIQAGVISAGISGFYTQLFFGLIIIVSLVMQTLISRRMRS</sequence>
<feature type="transmembrane region" description="Helical" evidence="6">
    <location>
        <begin position="62"/>
        <end position="81"/>
    </location>
</feature>
<dbReference type="EMBL" id="JAAGOA010000006">
    <property type="protein sequence ID" value="NEE00656.1"/>
    <property type="molecule type" value="Genomic_DNA"/>
</dbReference>
<reference evidence="7 8" key="1">
    <citation type="submission" date="2020-02" db="EMBL/GenBank/DDBJ databases">
        <authorList>
            <person name="Li X.-J."/>
            <person name="Han X.-M."/>
        </authorList>
    </citation>
    <scope>NUCLEOTIDE SEQUENCE [LARGE SCALE GENOMIC DNA]</scope>
    <source>
        <strain evidence="7 8">CCTCC AB 2017055</strain>
    </source>
</reference>
<evidence type="ECO:0000256" key="1">
    <source>
        <dbReference type="ARBA" id="ARBA00004651"/>
    </source>
</evidence>
<name>A0A6L9S676_9ACTN</name>
<feature type="transmembrane region" description="Helical" evidence="6">
    <location>
        <begin position="232"/>
        <end position="251"/>
    </location>
</feature>
<feature type="transmembrane region" description="Helical" evidence="6">
    <location>
        <begin position="88"/>
        <end position="105"/>
    </location>
</feature>
<evidence type="ECO:0000313" key="7">
    <source>
        <dbReference type="EMBL" id="NEE00656.1"/>
    </source>
</evidence>
<organism evidence="7 8">
    <name type="scientific">Phytoactinopolyspora halotolerans</name>
    <dbReference type="NCBI Taxonomy" id="1981512"/>
    <lineage>
        <taxon>Bacteria</taxon>
        <taxon>Bacillati</taxon>
        <taxon>Actinomycetota</taxon>
        <taxon>Actinomycetes</taxon>
        <taxon>Jiangellales</taxon>
        <taxon>Jiangellaceae</taxon>
        <taxon>Phytoactinopolyspora</taxon>
    </lineage>
</organism>
<feature type="transmembrane region" description="Helical" evidence="6">
    <location>
        <begin position="141"/>
        <end position="159"/>
    </location>
</feature>
<dbReference type="GO" id="GO:0022857">
    <property type="term" value="F:transmembrane transporter activity"/>
    <property type="evidence" value="ECO:0007669"/>
    <property type="project" value="InterPro"/>
</dbReference>
<feature type="transmembrane region" description="Helical" evidence="6">
    <location>
        <begin position="313"/>
        <end position="333"/>
    </location>
</feature>